<name>A0A6N8U392_9FIRM</name>
<dbReference type="SUPFAM" id="SSF55811">
    <property type="entry name" value="Nudix"/>
    <property type="match status" value="1"/>
</dbReference>
<dbReference type="InterPro" id="IPR000086">
    <property type="entry name" value="NUDIX_hydrolase_dom"/>
</dbReference>
<dbReference type="GO" id="GO:0035539">
    <property type="term" value="F:8-oxo-7,8-dihydrodeoxyguanosine triphosphate pyrophosphatase activity"/>
    <property type="evidence" value="ECO:0007669"/>
    <property type="project" value="TreeGrafter"/>
</dbReference>
<dbReference type="PROSITE" id="PS51462">
    <property type="entry name" value="NUDIX"/>
    <property type="match status" value="1"/>
</dbReference>
<dbReference type="EMBL" id="WUUQ01000001">
    <property type="protein sequence ID" value="MXQ72420.1"/>
    <property type="molecule type" value="Genomic_DNA"/>
</dbReference>
<evidence type="ECO:0000256" key="1">
    <source>
        <dbReference type="ARBA" id="ARBA00022801"/>
    </source>
</evidence>
<dbReference type="PANTHER" id="PTHR16099:SF5">
    <property type="entry name" value="NUCLEOTIDE TRIPHOSPHATE DIPHOSPHATASE NUDT15"/>
    <property type="match status" value="1"/>
</dbReference>
<dbReference type="PANTHER" id="PTHR16099">
    <property type="entry name" value="8-OXO-DGTP DIPHOSPHATES NUDT15"/>
    <property type="match status" value="1"/>
</dbReference>
<dbReference type="Pfam" id="PF00293">
    <property type="entry name" value="NUDIX"/>
    <property type="match status" value="1"/>
</dbReference>
<dbReference type="GO" id="GO:0006203">
    <property type="term" value="P:dGTP catabolic process"/>
    <property type="evidence" value="ECO:0007669"/>
    <property type="project" value="TreeGrafter"/>
</dbReference>
<keyword evidence="4" id="KW-1185">Reference proteome</keyword>
<sequence length="150" mass="17008">MAVMQSIKVGIGVLLVDHHRILLGHRTKSAVDTGGIYEPDSWCLPGGKQEYHETIFEGAARETKEETNLTIHQMKIFSAADDIQPAKHYVTIHVIAYDFEGTLKVMEPDKQDAWEWFDLDNLPDRIYSPSRQFIEAYLASIQSDEGITCI</sequence>
<reference evidence="3 4" key="1">
    <citation type="submission" date="2019-12" db="EMBL/GenBank/DDBJ databases">
        <authorList>
            <person name="Yang R."/>
        </authorList>
    </citation>
    <scope>NUCLEOTIDE SEQUENCE [LARGE SCALE GENOMIC DNA]</scope>
    <source>
        <strain evidence="3 4">DONG20-135</strain>
    </source>
</reference>
<dbReference type="PROSITE" id="PS00893">
    <property type="entry name" value="NUDIX_BOX"/>
    <property type="match status" value="1"/>
</dbReference>
<dbReference type="AlphaFoldDB" id="A0A6N8U392"/>
<keyword evidence="1" id="KW-0378">Hydrolase</keyword>
<evidence type="ECO:0000313" key="4">
    <source>
        <dbReference type="Proteomes" id="UP000434036"/>
    </source>
</evidence>
<evidence type="ECO:0000313" key="3">
    <source>
        <dbReference type="EMBL" id="MXQ72420.1"/>
    </source>
</evidence>
<dbReference type="InterPro" id="IPR015797">
    <property type="entry name" value="NUDIX_hydrolase-like_dom_sf"/>
</dbReference>
<dbReference type="Gene3D" id="3.90.79.10">
    <property type="entry name" value="Nucleoside Triphosphate Pyrophosphohydrolase"/>
    <property type="match status" value="1"/>
</dbReference>
<proteinExistence type="predicted"/>
<reference evidence="3 4" key="2">
    <citation type="submission" date="2020-01" db="EMBL/GenBank/DDBJ databases">
        <title>Clostridiaceae sp. nov. isolated from the gut of human by culturomics.</title>
        <authorList>
            <person name="Chang Y."/>
        </authorList>
    </citation>
    <scope>NUCLEOTIDE SEQUENCE [LARGE SCALE GENOMIC DNA]</scope>
    <source>
        <strain evidence="3 4">DONG20-135</strain>
    </source>
</reference>
<accession>A0A6N8U392</accession>
<comment type="caution">
    <text evidence="3">The sequence shown here is derived from an EMBL/GenBank/DDBJ whole genome shotgun (WGS) entry which is preliminary data.</text>
</comment>
<evidence type="ECO:0000259" key="2">
    <source>
        <dbReference type="PROSITE" id="PS51462"/>
    </source>
</evidence>
<feature type="domain" description="Nudix hydrolase" evidence="2">
    <location>
        <begin position="6"/>
        <end position="139"/>
    </location>
</feature>
<dbReference type="CDD" id="cd04678">
    <property type="entry name" value="NUDIX_MTH2_Nudt15"/>
    <property type="match status" value="1"/>
</dbReference>
<protein>
    <submittedName>
        <fullName evidence="3">NUDIX domain-containing protein</fullName>
    </submittedName>
</protein>
<organism evidence="3 4">
    <name type="scientific">Copranaerobaculum intestinale</name>
    <dbReference type="NCBI Taxonomy" id="2692629"/>
    <lineage>
        <taxon>Bacteria</taxon>
        <taxon>Bacillati</taxon>
        <taxon>Bacillota</taxon>
        <taxon>Erysipelotrichia</taxon>
        <taxon>Erysipelotrichales</taxon>
        <taxon>Erysipelotrichaceae</taxon>
        <taxon>Copranaerobaculum</taxon>
    </lineage>
</organism>
<dbReference type="InterPro" id="IPR020084">
    <property type="entry name" value="NUDIX_hydrolase_CS"/>
</dbReference>
<dbReference type="GO" id="GO:0005829">
    <property type="term" value="C:cytosol"/>
    <property type="evidence" value="ECO:0007669"/>
    <property type="project" value="TreeGrafter"/>
</dbReference>
<dbReference type="Proteomes" id="UP000434036">
    <property type="component" value="Unassembled WGS sequence"/>
</dbReference>
<gene>
    <name evidence="3" type="ORF">GSF08_00500</name>
</gene>